<name>A0A9P9HNE1_FUSSL</name>
<dbReference type="PANTHER" id="PTHR47784">
    <property type="entry name" value="STEROL UPTAKE CONTROL PROTEIN 2"/>
    <property type="match status" value="1"/>
</dbReference>
<protein>
    <submittedName>
        <fullName evidence="4">C6 transcription factor</fullName>
    </submittedName>
</protein>
<evidence type="ECO:0000256" key="1">
    <source>
        <dbReference type="ARBA" id="ARBA00023242"/>
    </source>
</evidence>
<sequence length="397" mass="45051">MPRLYHTKSKTGCARCRSRRVKCDEARPVCGGCHRHKVHCHYDRAPQPKTGTPSTVPATPVDNASPAPPTETRERRYLELRLLHTFVADICPHTAGTHLPVLQNTWVNEVPRMALEHEPLLNAIMSISCLYLLTQGRDTDPELELHRANYLEATVQQHRETLANMTKENSDPACFVSVLLTMDAFANLRFRQLEPYEPPLHWLQMSRGLGGVFQQAIELLKDNPGAKMRSLVDTAGSYVKPDVVFCKSNREGLEHLLHFREGEIHDESDVTAYENVVSYIGSVIRAMRSSEDPKMISRRLTSFSVIVSARFIELLRFQKPRALVLLAHFFALASCVRYTWWVGPSPGREIRAIQAQLGQEWQALMSWPIEQLEKEPYAPDEKDRAPWPEATAVIPSA</sequence>
<evidence type="ECO:0000256" key="2">
    <source>
        <dbReference type="SAM" id="MobiDB-lite"/>
    </source>
</evidence>
<dbReference type="OrthoDB" id="3546279at2759"/>
<dbReference type="SMART" id="SM00066">
    <property type="entry name" value="GAL4"/>
    <property type="match status" value="1"/>
</dbReference>
<evidence type="ECO:0000313" key="4">
    <source>
        <dbReference type="EMBL" id="KAH7260252.1"/>
    </source>
</evidence>
<reference evidence="4" key="1">
    <citation type="journal article" date="2021" name="Nat. Commun.">
        <title>Genetic determinants of endophytism in the Arabidopsis root mycobiome.</title>
        <authorList>
            <person name="Mesny F."/>
            <person name="Miyauchi S."/>
            <person name="Thiergart T."/>
            <person name="Pickel B."/>
            <person name="Atanasova L."/>
            <person name="Karlsson M."/>
            <person name="Huettel B."/>
            <person name="Barry K.W."/>
            <person name="Haridas S."/>
            <person name="Chen C."/>
            <person name="Bauer D."/>
            <person name="Andreopoulos W."/>
            <person name="Pangilinan J."/>
            <person name="LaButti K."/>
            <person name="Riley R."/>
            <person name="Lipzen A."/>
            <person name="Clum A."/>
            <person name="Drula E."/>
            <person name="Henrissat B."/>
            <person name="Kohler A."/>
            <person name="Grigoriev I.V."/>
            <person name="Martin F.M."/>
            <person name="Hacquard S."/>
        </authorList>
    </citation>
    <scope>NUCLEOTIDE SEQUENCE</scope>
    <source>
        <strain evidence="4">FSSC 5 MPI-SDFR-AT-0091</strain>
    </source>
</reference>
<dbReference type="Pfam" id="PF00172">
    <property type="entry name" value="Zn_clus"/>
    <property type="match status" value="1"/>
</dbReference>
<dbReference type="AlphaFoldDB" id="A0A9P9HNE1"/>
<dbReference type="GO" id="GO:0008270">
    <property type="term" value="F:zinc ion binding"/>
    <property type="evidence" value="ECO:0007669"/>
    <property type="project" value="InterPro"/>
</dbReference>
<dbReference type="SUPFAM" id="SSF57701">
    <property type="entry name" value="Zn2/Cys6 DNA-binding domain"/>
    <property type="match status" value="1"/>
</dbReference>
<dbReference type="PROSITE" id="PS00463">
    <property type="entry name" value="ZN2_CY6_FUNGAL_1"/>
    <property type="match status" value="1"/>
</dbReference>
<feature type="compositionally biased region" description="Basic and acidic residues" evidence="2">
    <location>
        <begin position="376"/>
        <end position="386"/>
    </location>
</feature>
<dbReference type="PROSITE" id="PS50048">
    <property type="entry name" value="ZN2_CY6_FUNGAL_2"/>
    <property type="match status" value="1"/>
</dbReference>
<evidence type="ECO:0000313" key="5">
    <source>
        <dbReference type="Proteomes" id="UP000736672"/>
    </source>
</evidence>
<dbReference type="InterPro" id="IPR053157">
    <property type="entry name" value="Sterol_Uptake_Regulator"/>
</dbReference>
<dbReference type="InterPro" id="IPR036864">
    <property type="entry name" value="Zn2-C6_fun-type_DNA-bd_sf"/>
</dbReference>
<dbReference type="EMBL" id="JAGTJS010000008">
    <property type="protein sequence ID" value="KAH7260252.1"/>
    <property type="molecule type" value="Genomic_DNA"/>
</dbReference>
<organism evidence="4 5">
    <name type="scientific">Fusarium solani</name>
    <name type="common">Filamentous fungus</name>
    <dbReference type="NCBI Taxonomy" id="169388"/>
    <lineage>
        <taxon>Eukaryota</taxon>
        <taxon>Fungi</taxon>
        <taxon>Dikarya</taxon>
        <taxon>Ascomycota</taxon>
        <taxon>Pezizomycotina</taxon>
        <taxon>Sordariomycetes</taxon>
        <taxon>Hypocreomycetidae</taxon>
        <taxon>Hypocreales</taxon>
        <taxon>Nectriaceae</taxon>
        <taxon>Fusarium</taxon>
        <taxon>Fusarium solani species complex</taxon>
    </lineage>
</organism>
<feature type="region of interest" description="Disordered" evidence="2">
    <location>
        <begin position="44"/>
        <end position="71"/>
    </location>
</feature>
<dbReference type="CDD" id="cd00067">
    <property type="entry name" value="GAL4"/>
    <property type="match status" value="1"/>
</dbReference>
<dbReference type="GO" id="GO:0001228">
    <property type="term" value="F:DNA-binding transcription activator activity, RNA polymerase II-specific"/>
    <property type="evidence" value="ECO:0007669"/>
    <property type="project" value="TreeGrafter"/>
</dbReference>
<proteinExistence type="predicted"/>
<dbReference type="InterPro" id="IPR021858">
    <property type="entry name" value="Fun_TF"/>
</dbReference>
<dbReference type="InterPro" id="IPR001138">
    <property type="entry name" value="Zn2Cys6_DnaBD"/>
</dbReference>
<feature type="region of interest" description="Disordered" evidence="2">
    <location>
        <begin position="376"/>
        <end position="397"/>
    </location>
</feature>
<dbReference type="Proteomes" id="UP000736672">
    <property type="component" value="Unassembled WGS sequence"/>
</dbReference>
<dbReference type="Pfam" id="PF11951">
    <property type="entry name" value="Fungal_trans_2"/>
    <property type="match status" value="1"/>
</dbReference>
<keyword evidence="1" id="KW-0539">Nucleus</keyword>
<dbReference type="PANTHER" id="PTHR47784:SF5">
    <property type="entry name" value="STEROL UPTAKE CONTROL PROTEIN 2"/>
    <property type="match status" value="1"/>
</dbReference>
<keyword evidence="5" id="KW-1185">Reference proteome</keyword>
<comment type="caution">
    <text evidence="4">The sequence shown here is derived from an EMBL/GenBank/DDBJ whole genome shotgun (WGS) entry which is preliminary data.</text>
</comment>
<accession>A0A9P9HNE1</accession>
<feature type="domain" description="Zn(2)-C6 fungal-type" evidence="3">
    <location>
        <begin position="12"/>
        <end position="42"/>
    </location>
</feature>
<dbReference type="Gene3D" id="4.10.240.10">
    <property type="entry name" value="Zn(2)-C6 fungal-type DNA-binding domain"/>
    <property type="match status" value="1"/>
</dbReference>
<gene>
    <name evidence="4" type="ORF">B0J15DRAFT_492198</name>
</gene>
<evidence type="ECO:0000259" key="3">
    <source>
        <dbReference type="PROSITE" id="PS50048"/>
    </source>
</evidence>